<evidence type="ECO:0000259" key="2">
    <source>
        <dbReference type="Pfam" id="PF20700"/>
    </source>
</evidence>
<keyword evidence="4" id="KW-1185">Reference proteome</keyword>
<dbReference type="AlphaFoldDB" id="A0AA88YKV4"/>
<proteinExistence type="predicted"/>
<gene>
    <name evidence="3" type="ORF">FSP39_010477</name>
</gene>
<accession>A0AA88YKV4</accession>
<evidence type="ECO:0000313" key="3">
    <source>
        <dbReference type="EMBL" id="KAK3107259.1"/>
    </source>
</evidence>
<feature type="compositionally biased region" description="Polar residues" evidence="1">
    <location>
        <begin position="124"/>
        <end position="136"/>
    </location>
</feature>
<evidence type="ECO:0000313" key="4">
    <source>
        <dbReference type="Proteomes" id="UP001186944"/>
    </source>
</evidence>
<protein>
    <recommendedName>
        <fullName evidence="2">Mutator-like transposase domain-containing protein</fullName>
    </recommendedName>
</protein>
<organism evidence="3 4">
    <name type="scientific">Pinctada imbricata</name>
    <name type="common">Atlantic pearl-oyster</name>
    <name type="synonym">Pinctada martensii</name>
    <dbReference type="NCBI Taxonomy" id="66713"/>
    <lineage>
        <taxon>Eukaryota</taxon>
        <taxon>Metazoa</taxon>
        <taxon>Spiralia</taxon>
        <taxon>Lophotrochozoa</taxon>
        <taxon>Mollusca</taxon>
        <taxon>Bivalvia</taxon>
        <taxon>Autobranchia</taxon>
        <taxon>Pteriomorphia</taxon>
        <taxon>Pterioida</taxon>
        <taxon>Pterioidea</taxon>
        <taxon>Pteriidae</taxon>
        <taxon>Pinctada</taxon>
    </lineage>
</organism>
<name>A0AA88YKV4_PINIB</name>
<dbReference type="InterPro" id="IPR049012">
    <property type="entry name" value="Mutator_transp_dom"/>
</dbReference>
<sequence length="716" mass="81789">MGKAFNKKYYKRKRRPQCWKRGNIPWNNKKSIQDDANEEVNLRLNEEASPDEPTYREIVKQCITPGTQERILTTISHEVSQQSGLKKVIISMGCANSSKKDQESSKNNEQNGDTCAQLHEDSTGESTQSEFSCGQQDTEDQPFNAIKRPLFTETLAPSSFGDELLKPFKLRPTKIDSTCFTEHPSVHENVIVNLHSLNNLVALFIDHANTRCEYPTPQVVVTQRRGLCIQCKTVCRNCSYDPGESVKLYTECRVGTRGQMSGTINESLMLSTMKTKVGPSDLNFILSALNIKPPAYSLMYKKLNRLSDTMVKLNEKSMIRDLKQSLGQSPMISVETDTSYNNRMQAGYEASTTSFTPMIEQETGYSLPLSAVIYNKVCSSQTCSHENSDKCHRNYTEDESMSSTESKAAAENIKRIDNENIVRVKSVTTDASAQVQNAIKNHATQTGRPISHELCFIHRMRTVQKNIKKLQLPSIPLPKKQHSIYMQRLSTCVRHRVRRELVSAHRLYGPSKFADKAWPAVSSIVRCFSGDHSCCKRVSLVCKAHLLQSYNSKFLPFGQHLKLNRDDLHIIQSTINNVLNKTVLEKLRNLSNTNKSETMHHRIFTYAPKSNSWQRNFRGMCASGLHSSKHGTGLSTIILSETINVKSEYSDPFHVQMIERDRKTNLHRERKRRDLYKIKRYNTRKQKCNRNIRCNSLYNLNDMSIRHEHGYGLDMH</sequence>
<dbReference type="Proteomes" id="UP001186944">
    <property type="component" value="Unassembled WGS sequence"/>
</dbReference>
<feature type="domain" description="Mutator-like transposase" evidence="2">
    <location>
        <begin position="189"/>
        <end position="542"/>
    </location>
</feature>
<comment type="caution">
    <text evidence="3">The sequence shown here is derived from an EMBL/GenBank/DDBJ whole genome shotgun (WGS) entry which is preliminary data.</text>
</comment>
<feature type="region of interest" description="Disordered" evidence="1">
    <location>
        <begin position="98"/>
        <end position="138"/>
    </location>
</feature>
<dbReference type="Pfam" id="PF20700">
    <property type="entry name" value="Mutator"/>
    <property type="match status" value="1"/>
</dbReference>
<reference evidence="3" key="1">
    <citation type="submission" date="2019-08" db="EMBL/GenBank/DDBJ databases">
        <title>The improved chromosome-level genome for the pearl oyster Pinctada fucata martensii using PacBio sequencing and Hi-C.</title>
        <authorList>
            <person name="Zheng Z."/>
        </authorList>
    </citation>
    <scope>NUCLEOTIDE SEQUENCE</scope>
    <source>
        <strain evidence="3">ZZ-2019</strain>
        <tissue evidence="3">Adductor muscle</tissue>
    </source>
</reference>
<evidence type="ECO:0000256" key="1">
    <source>
        <dbReference type="SAM" id="MobiDB-lite"/>
    </source>
</evidence>
<dbReference type="EMBL" id="VSWD01000002">
    <property type="protein sequence ID" value="KAK3107259.1"/>
    <property type="molecule type" value="Genomic_DNA"/>
</dbReference>